<comment type="caution">
    <text evidence="1">The sequence shown here is derived from an EMBL/GenBank/DDBJ whole genome shotgun (WGS) entry which is preliminary data.</text>
</comment>
<accession>A0A840NUZ2</accession>
<evidence type="ECO:0000313" key="2">
    <source>
        <dbReference type="Proteomes" id="UP000580474"/>
    </source>
</evidence>
<evidence type="ECO:0000313" key="1">
    <source>
        <dbReference type="EMBL" id="MBB5071977.1"/>
    </source>
</evidence>
<dbReference type="EMBL" id="JACHIV010000001">
    <property type="protein sequence ID" value="MBB5071977.1"/>
    <property type="molecule type" value="Genomic_DNA"/>
</dbReference>
<dbReference type="AlphaFoldDB" id="A0A840NUZ2"/>
<dbReference type="Proteomes" id="UP000580474">
    <property type="component" value="Unassembled WGS sequence"/>
</dbReference>
<sequence>MSEPRLYVIQATRETETGMSMGEWRSCPHCGGAGRLPGLQPPI</sequence>
<name>A0A840NUZ2_9PSEU</name>
<reference evidence="1 2" key="1">
    <citation type="submission" date="2020-08" db="EMBL/GenBank/DDBJ databases">
        <title>Sequencing the genomes of 1000 actinobacteria strains.</title>
        <authorList>
            <person name="Klenk H.-P."/>
        </authorList>
    </citation>
    <scope>NUCLEOTIDE SEQUENCE [LARGE SCALE GENOMIC DNA]</scope>
    <source>
        <strain evidence="1 2">DSM 45582</strain>
    </source>
</reference>
<dbReference type="RefSeq" id="WP_281398368.1">
    <property type="nucleotide sequence ID" value="NZ_JACHIV010000001.1"/>
</dbReference>
<organism evidence="1 2">
    <name type="scientific">Saccharopolyspora gloriosae</name>
    <dbReference type="NCBI Taxonomy" id="455344"/>
    <lineage>
        <taxon>Bacteria</taxon>
        <taxon>Bacillati</taxon>
        <taxon>Actinomycetota</taxon>
        <taxon>Actinomycetes</taxon>
        <taxon>Pseudonocardiales</taxon>
        <taxon>Pseudonocardiaceae</taxon>
        <taxon>Saccharopolyspora</taxon>
    </lineage>
</organism>
<protein>
    <submittedName>
        <fullName evidence="1">Uncharacterized protein</fullName>
    </submittedName>
</protein>
<proteinExistence type="predicted"/>
<gene>
    <name evidence="1" type="ORF">BJ969_005065</name>
</gene>
<keyword evidence="2" id="KW-1185">Reference proteome</keyword>